<accession>A0A2S0KJN3</accession>
<dbReference type="EMBL" id="CP027433">
    <property type="protein sequence ID" value="AVM01895.1"/>
    <property type="molecule type" value="Genomic_DNA"/>
</dbReference>
<dbReference type="RefSeq" id="WP_105943598.1">
    <property type="nucleotide sequence ID" value="NZ_CP027433.1"/>
</dbReference>
<evidence type="ECO:0000313" key="1">
    <source>
        <dbReference type="EMBL" id="AVM01895.1"/>
    </source>
</evidence>
<dbReference type="KEGG" id="git:C6V83_18120"/>
<dbReference type="Proteomes" id="UP000239814">
    <property type="component" value="Chromosome"/>
</dbReference>
<name>A0A2S0KJN3_9ACTN</name>
<organism evidence="1 2">
    <name type="scientific">Gordonia iterans</name>
    <dbReference type="NCBI Taxonomy" id="1004901"/>
    <lineage>
        <taxon>Bacteria</taxon>
        <taxon>Bacillati</taxon>
        <taxon>Actinomycetota</taxon>
        <taxon>Actinomycetes</taxon>
        <taxon>Mycobacteriales</taxon>
        <taxon>Gordoniaceae</taxon>
        <taxon>Gordonia</taxon>
    </lineage>
</organism>
<protein>
    <submittedName>
        <fullName evidence="1">Uncharacterized protein</fullName>
    </submittedName>
</protein>
<keyword evidence="2" id="KW-1185">Reference proteome</keyword>
<gene>
    <name evidence="1" type="ORF">C6V83_18120</name>
</gene>
<sequence>MMTWEEERAAAKAVVDAVAPALDADPAWRDRLYRDLGNGNIDGDDIAESALNAAVTFDVILTPDVLAGARRVADESGQIPNGDNPVTDIYRHLAVLEQRTTLSPA</sequence>
<dbReference type="AlphaFoldDB" id="A0A2S0KJN3"/>
<evidence type="ECO:0000313" key="2">
    <source>
        <dbReference type="Proteomes" id="UP000239814"/>
    </source>
</evidence>
<reference evidence="1 2" key="1">
    <citation type="submission" date="2018-03" db="EMBL/GenBank/DDBJ databases">
        <title>Characteristics and genome of n-alkane degrading marine bacteria Gordonia iterans isolated from crude oil contaminated in Tae-an, South Korea.</title>
        <authorList>
            <person name="Lee S.-S."/>
            <person name="Kim H."/>
        </authorList>
    </citation>
    <scope>NUCLEOTIDE SEQUENCE [LARGE SCALE GENOMIC DNA]</scope>
    <source>
        <strain evidence="1 2">Co17</strain>
    </source>
</reference>
<proteinExistence type="predicted"/>